<dbReference type="Gene3D" id="1.10.287.560">
    <property type="entry name" value="Histidine kinase CheA-like, homodimeric domain"/>
    <property type="match status" value="1"/>
</dbReference>
<protein>
    <recommendedName>
        <fullName evidence="2">histidine kinase</fullName>
        <ecNumber evidence="2">2.7.13.3</ecNumber>
    </recommendedName>
</protein>
<evidence type="ECO:0000256" key="7">
    <source>
        <dbReference type="SAM" id="MobiDB-lite"/>
    </source>
</evidence>
<dbReference type="Gene3D" id="2.30.30.40">
    <property type="entry name" value="SH3 Domains"/>
    <property type="match status" value="1"/>
</dbReference>
<dbReference type="Pfam" id="PF01627">
    <property type="entry name" value="Hpt"/>
    <property type="match status" value="1"/>
</dbReference>
<dbReference type="SMART" id="SM00387">
    <property type="entry name" value="HATPase_c"/>
    <property type="match status" value="1"/>
</dbReference>
<evidence type="ECO:0000256" key="5">
    <source>
        <dbReference type="ARBA" id="ARBA00022777"/>
    </source>
</evidence>
<dbReference type="InterPro" id="IPR004358">
    <property type="entry name" value="Sig_transdc_His_kin-like_C"/>
</dbReference>
<dbReference type="EC" id="2.7.13.3" evidence="2"/>
<dbReference type="GO" id="GO:0005737">
    <property type="term" value="C:cytoplasm"/>
    <property type="evidence" value="ECO:0007669"/>
    <property type="project" value="InterPro"/>
</dbReference>
<evidence type="ECO:0000313" key="12">
    <source>
        <dbReference type="Proteomes" id="UP000317369"/>
    </source>
</evidence>
<dbReference type="Gene3D" id="3.30.565.10">
    <property type="entry name" value="Histidine kinase-like ATPase, C-terminal domain"/>
    <property type="match status" value="1"/>
</dbReference>
<dbReference type="CDD" id="cd16916">
    <property type="entry name" value="HATPase_CheA-like"/>
    <property type="match status" value="1"/>
</dbReference>
<dbReference type="InterPro" id="IPR003594">
    <property type="entry name" value="HATPase_dom"/>
</dbReference>
<dbReference type="Pfam" id="PF02518">
    <property type="entry name" value="HATPase_c"/>
    <property type="match status" value="1"/>
</dbReference>
<dbReference type="RefSeq" id="WP_145081014.1">
    <property type="nucleotide sequence ID" value="NZ_CP036425.1"/>
</dbReference>
<dbReference type="PROSITE" id="PS50851">
    <property type="entry name" value="CHEW"/>
    <property type="match status" value="1"/>
</dbReference>
<dbReference type="SMART" id="SM00260">
    <property type="entry name" value="CheW"/>
    <property type="match status" value="1"/>
</dbReference>
<reference evidence="11 12" key="1">
    <citation type="submission" date="2019-02" db="EMBL/GenBank/DDBJ databases">
        <title>Deep-cultivation of Planctomycetes and their phenomic and genomic characterization uncovers novel biology.</title>
        <authorList>
            <person name="Wiegand S."/>
            <person name="Jogler M."/>
            <person name="Boedeker C."/>
            <person name="Pinto D."/>
            <person name="Vollmers J."/>
            <person name="Rivas-Marin E."/>
            <person name="Kohn T."/>
            <person name="Peeters S.H."/>
            <person name="Heuer A."/>
            <person name="Rast P."/>
            <person name="Oberbeckmann S."/>
            <person name="Bunk B."/>
            <person name="Jeske O."/>
            <person name="Meyerdierks A."/>
            <person name="Storesund J.E."/>
            <person name="Kallscheuer N."/>
            <person name="Luecker S."/>
            <person name="Lage O.M."/>
            <person name="Pohl T."/>
            <person name="Merkel B.J."/>
            <person name="Hornburger P."/>
            <person name="Mueller R.-W."/>
            <person name="Bruemmer F."/>
            <person name="Labrenz M."/>
            <person name="Spormann A.M."/>
            <person name="Op den Camp H."/>
            <person name="Overmann J."/>
            <person name="Amann R."/>
            <person name="Jetten M.S.M."/>
            <person name="Mascher T."/>
            <person name="Medema M.H."/>
            <person name="Devos D.P."/>
            <person name="Kaster A.-K."/>
            <person name="Ovreas L."/>
            <person name="Rohde M."/>
            <person name="Galperin M.Y."/>
            <person name="Jogler C."/>
        </authorList>
    </citation>
    <scope>NUCLEOTIDE SEQUENCE [LARGE SCALE GENOMIC DNA]</scope>
    <source>
        <strain evidence="11 12">KS4</strain>
    </source>
</reference>
<name>A0A517YZ76_9BACT</name>
<dbReference type="InterPro" id="IPR004105">
    <property type="entry name" value="CheA-like_dim"/>
</dbReference>
<dbReference type="SMART" id="SM00073">
    <property type="entry name" value="HPT"/>
    <property type="match status" value="1"/>
</dbReference>
<dbReference type="PANTHER" id="PTHR43395:SF1">
    <property type="entry name" value="CHEMOTAXIS PROTEIN CHEA"/>
    <property type="match status" value="1"/>
</dbReference>
<keyword evidence="12" id="KW-1185">Reference proteome</keyword>
<dbReference type="InterPro" id="IPR002545">
    <property type="entry name" value="CheW-lke_dom"/>
</dbReference>
<dbReference type="InterPro" id="IPR036097">
    <property type="entry name" value="HisK_dim/P_sf"/>
</dbReference>
<comment type="catalytic activity">
    <reaction evidence="1">
        <text>ATP + protein L-histidine = ADP + protein N-phospho-L-histidine.</text>
        <dbReference type="EC" id="2.7.13.3"/>
    </reaction>
</comment>
<feature type="modified residue" description="Phosphohistidine" evidence="6">
    <location>
        <position position="52"/>
    </location>
</feature>
<keyword evidence="3 6" id="KW-0597">Phosphoprotein</keyword>
<evidence type="ECO:0000256" key="6">
    <source>
        <dbReference type="PROSITE-ProRule" id="PRU00110"/>
    </source>
</evidence>
<feature type="region of interest" description="Disordered" evidence="7">
    <location>
        <begin position="133"/>
        <end position="156"/>
    </location>
</feature>
<evidence type="ECO:0000256" key="3">
    <source>
        <dbReference type="ARBA" id="ARBA00022553"/>
    </source>
</evidence>
<dbReference type="OrthoDB" id="9803176at2"/>
<dbReference type="SUPFAM" id="SSF47384">
    <property type="entry name" value="Homodimeric domain of signal transducing histidine kinase"/>
    <property type="match status" value="1"/>
</dbReference>
<dbReference type="InterPro" id="IPR036061">
    <property type="entry name" value="CheW-like_dom_sf"/>
</dbReference>
<dbReference type="CDD" id="cd00088">
    <property type="entry name" value="HPT"/>
    <property type="match status" value="1"/>
</dbReference>
<evidence type="ECO:0000256" key="4">
    <source>
        <dbReference type="ARBA" id="ARBA00022679"/>
    </source>
</evidence>
<dbReference type="SUPFAM" id="SSF50341">
    <property type="entry name" value="CheW-like"/>
    <property type="match status" value="1"/>
</dbReference>
<accession>A0A517YZ76</accession>
<dbReference type="PANTHER" id="PTHR43395">
    <property type="entry name" value="SENSOR HISTIDINE KINASE CHEA"/>
    <property type="match status" value="1"/>
</dbReference>
<feature type="domain" description="CheW-like" evidence="9">
    <location>
        <begin position="615"/>
        <end position="747"/>
    </location>
</feature>
<evidence type="ECO:0000259" key="10">
    <source>
        <dbReference type="PROSITE" id="PS50894"/>
    </source>
</evidence>
<evidence type="ECO:0000256" key="2">
    <source>
        <dbReference type="ARBA" id="ARBA00012438"/>
    </source>
</evidence>
<evidence type="ECO:0000313" key="11">
    <source>
        <dbReference type="EMBL" id="QDU35527.1"/>
    </source>
</evidence>
<evidence type="ECO:0000256" key="1">
    <source>
        <dbReference type="ARBA" id="ARBA00000085"/>
    </source>
</evidence>
<organism evidence="11 12">
    <name type="scientific">Poriferisphaera corsica</name>
    <dbReference type="NCBI Taxonomy" id="2528020"/>
    <lineage>
        <taxon>Bacteria</taxon>
        <taxon>Pseudomonadati</taxon>
        <taxon>Planctomycetota</taxon>
        <taxon>Phycisphaerae</taxon>
        <taxon>Phycisphaerales</taxon>
        <taxon>Phycisphaeraceae</taxon>
        <taxon>Poriferisphaera</taxon>
    </lineage>
</organism>
<evidence type="ECO:0000259" key="9">
    <source>
        <dbReference type="PROSITE" id="PS50851"/>
    </source>
</evidence>
<dbReference type="CDD" id="cd00731">
    <property type="entry name" value="CheA_reg"/>
    <property type="match status" value="1"/>
</dbReference>
<proteinExistence type="predicted"/>
<dbReference type="SUPFAM" id="SSF55874">
    <property type="entry name" value="ATPase domain of HSP90 chaperone/DNA topoisomerase II/histidine kinase"/>
    <property type="match status" value="1"/>
</dbReference>
<feature type="region of interest" description="Disordered" evidence="7">
    <location>
        <begin position="318"/>
        <end position="353"/>
    </location>
</feature>
<dbReference type="SMART" id="SM01231">
    <property type="entry name" value="H-kinase_dim"/>
    <property type="match status" value="1"/>
</dbReference>
<dbReference type="InterPro" id="IPR036890">
    <property type="entry name" value="HATPase_C_sf"/>
</dbReference>
<dbReference type="EMBL" id="CP036425">
    <property type="protein sequence ID" value="QDU35527.1"/>
    <property type="molecule type" value="Genomic_DNA"/>
</dbReference>
<dbReference type="AlphaFoldDB" id="A0A517YZ76"/>
<evidence type="ECO:0000259" key="8">
    <source>
        <dbReference type="PROSITE" id="PS50109"/>
    </source>
</evidence>
<dbReference type="Gene3D" id="1.20.120.160">
    <property type="entry name" value="HPT domain"/>
    <property type="match status" value="1"/>
</dbReference>
<feature type="domain" description="Histidine kinase" evidence="8">
    <location>
        <begin position="355"/>
        <end position="613"/>
    </location>
</feature>
<dbReference type="InterPro" id="IPR005467">
    <property type="entry name" value="His_kinase_dom"/>
</dbReference>
<dbReference type="GO" id="GO:0006935">
    <property type="term" value="P:chemotaxis"/>
    <property type="evidence" value="ECO:0007669"/>
    <property type="project" value="InterPro"/>
</dbReference>
<dbReference type="GO" id="GO:0000155">
    <property type="term" value="F:phosphorelay sensor kinase activity"/>
    <property type="evidence" value="ECO:0007669"/>
    <property type="project" value="InterPro"/>
</dbReference>
<dbReference type="Pfam" id="PF01584">
    <property type="entry name" value="CheW"/>
    <property type="match status" value="1"/>
</dbReference>
<dbReference type="Pfam" id="PF02895">
    <property type="entry name" value="H-kinase_dim"/>
    <property type="match status" value="1"/>
</dbReference>
<dbReference type="FunFam" id="3.30.565.10:FF:000016">
    <property type="entry name" value="Chemotaxis protein CheA, putative"/>
    <property type="match status" value="1"/>
</dbReference>
<dbReference type="SUPFAM" id="SSF47226">
    <property type="entry name" value="Histidine-containing phosphotransfer domain, HPT domain"/>
    <property type="match status" value="1"/>
</dbReference>
<dbReference type="Proteomes" id="UP000317369">
    <property type="component" value="Chromosome"/>
</dbReference>
<dbReference type="PROSITE" id="PS50109">
    <property type="entry name" value="HIS_KIN"/>
    <property type="match status" value="1"/>
</dbReference>
<sequence>MSLDDMDQSLLQDFLTEAGELIEQLDSDLVQLENVSPDESSDLCNSCFRALHTIKGAASFLGLTAVTTFAHAAEDCLNCLRKGEIQITPDVMDALLRSADIVRDQIESLSNGEDPSDGPQDLIDLLHKLASGTTSDSNEEEQTAATQPINNDLPGETLDLPAQKVDLIEFMVIDLQDYSKQLDEVFEKIGNDGTRHDAAEILTEIADNLIKTADFFELDALCKVVKLLDRIASTIDECPHNLLDEVIIRLNAAKFLIDDQTEMLGKNRALHWPLDTFVERTEQLCNHQPLDPDITGKHNNDIQQLLILDQVIEENASANATPEQQTIAKPENGAAASSSNDSTVKTDTQAATKKTVEQTIRVEVSRLESLLNLVGQLVLNKNRVLALTRNLRDSDTSHDLNEEFVGAAGELDRLMGELQVSVMRTRMQPLAKLFDRYPRVIRDIARMTDKKINLQIEGKETEVDKSVLEQLADPLVHILRNSADHGVESPEARLAVSKAEIGTITLSAEHQGSHVRVAIKDDGKGLDREVIGNKAIERGLTTQEQLAQLTDSDVFRFIFEAGFSTAEQVSDLSGRGVGMDVVRTNINKLNGSINIQSKKGRGTTIEILIPLTVAIMPAMVVGVGNHTYSVPLQSILEIVRPTEEAVYSINGQQVMRLRDSVLPLINMRHRLNETETDNGDRFAVVVAVGGQTAGLVVDRLIGQQEIVIKPLDDTYTEGGPFSGATIQEDGEVCLILDVIELLKHSANLGQEKAAA</sequence>
<dbReference type="InterPro" id="IPR036641">
    <property type="entry name" value="HPT_dom_sf"/>
</dbReference>
<keyword evidence="5" id="KW-0418">Kinase</keyword>
<dbReference type="PRINTS" id="PR00344">
    <property type="entry name" value="BCTRLSENSOR"/>
</dbReference>
<feature type="compositionally biased region" description="Polar residues" evidence="7">
    <location>
        <begin position="318"/>
        <end position="327"/>
    </location>
</feature>
<dbReference type="InterPro" id="IPR037006">
    <property type="entry name" value="CheA-like_homodim_sf"/>
</dbReference>
<dbReference type="PROSITE" id="PS50894">
    <property type="entry name" value="HPT"/>
    <property type="match status" value="1"/>
</dbReference>
<feature type="compositionally biased region" description="Polar residues" evidence="7">
    <location>
        <begin position="335"/>
        <end position="352"/>
    </location>
</feature>
<dbReference type="InterPro" id="IPR051315">
    <property type="entry name" value="Bact_Chemotaxis_CheA"/>
</dbReference>
<dbReference type="KEGG" id="pcor:KS4_36100"/>
<feature type="domain" description="HPt" evidence="10">
    <location>
        <begin position="3"/>
        <end position="109"/>
    </location>
</feature>
<gene>
    <name evidence="11" type="primary">cheA</name>
    <name evidence="11" type="ORF">KS4_36100</name>
</gene>
<keyword evidence="4 11" id="KW-0808">Transferase</keyword>
<dbReference type="InterPro" id="IPR008207">
    <property type="entry name" value="Sig_transdc_His_kin_Hpt_dom"/>
</dbReference>